<reference evidence="1 2" key="1">
    <citation type="submission" date="2019-03" db="EMBL/GenBank/DDBJ databases">
        <title>Genomic Encyclopedia of Type Strains, Phase IV (KMG-IV): sequencing the most valuable type-strain genomes for metagenomic binning, comparative biology and taxonomic classification.</title>
        <authorList>
            <person name="Goeker M."/>
        </authorList>
    </citation>
    <scope>NUCLEOTIDE SEQUENCE [LARGE SCALE GENOMIC DNA]</scope>
    <source>
        <strain evidence="1 2">DSM 100048</strain>
    </source>
</reference>
<comment type="caution">
    <text evidence="1">The sequence shown here is derived from an EMBL/GenBank/DDBJ whole genome shotgun (WGS) entry which is preliminary data.</text>
</comment>
<organism evidence="1 2">
    <name type="scientific">Paracandidimonas soli</name>
    <dbReference type="NCBI Taxonomy" id="1917182"/>
    <lineage>
        <taxon>Bacteria</taxon>
        <taxon>Pseudomonadati</taxon>
        <taxon>Pseudomonadota</taxon>
        <taxon>Betaproteobacteria</taxon>
        <taxon>Burkholderiales</taxon>
        <taxon>Alcaligenaceae</taxon>
        <taxon>Paracandidimonas</taxon>
    </lineage>
</organism>
<dbReference type="GO" id="GO:0003677">
    <property type="term" value="F:DNA binding"/>
    <property type="evidence" value="ECO:0007669"/>
    <property type="project" value="InterPro"/>
</dbReference>
<accession>A0A4R3UTY7</accession>
<protein>
    <submittedName>
        <fullName evidence="1">Uncharacterized protein</fullName>
    </submittedName>
</protein>
<sequence>MNEDFGGKQAAIANAVGRPANYISRILNGSKQLGEDLVREFEESLKKPDYWFDGMNSSGNWPFSAPYELYDGLDDTKKHELDIMVKAYIAGALPTKSKEQAA</sequence>
<dbReference type="InterPro" id="IPR010982">
    <property type="entry name" value="Lambda_DNA-bd_dom_sf"/>
</dbReference>
<keyword evidence="2" id="KW-1185">Reference proteome</keyword>
<evidence type="ECO:0000313" key="2">
    <source>
        <dbReference type="Proteomes" id="UP000294692"/>
    </source>
</evidence>
<name>A0A4R3UTY7_9BURK</name>
<dbReference type="EMBL" id="SMBX01000010">
    <property type="protein sequence ID" value="TCU93928.1"/>
    <property type="molecule type" value="Genomic_DNA"/>
</dbReference>
<proteinExistence type="predicted"/>
<dbReference type="Proteomes" id="UP000294692">
    <property type="component" value="Unassembled WGS sequence"/>
</dbReference>
<dbReference type="AlphaFoldDB" id="A0A4R3UTY7"/>
<gene>
    <name evidence="1" type="ORF">EV686_11096</name>
</gene>
<dbReference type="SUPFAM" id="SSF47413">
    <property type="entry name" value="lambda repressor-like DNA-binding domains"/>
    <property type="match status" value="1"/>
</dbReference>
<evidence type="ECO:0000313" key="1">
    <source>
        <dbReference type="EMBL" id="TCU93928.1"/>
    </source>
</evidence>